<dbReference type="Proteomes" id="UP000027361">
    <property type="component" value="Unassembled WGS sequence"/>
</dbReference>
<keyword evidence="1" id="KW-0812">Transmembrane</keyword>
<feature type="transmembrane region" description="Helical" evidence="1">
    <location>
        <begin position="155"/>
        <end position="179"/>
    </location>
</feature>
<feature type="transmembrane region" description="Helical" evidence="1">
    <location>
        <begin position="214"/>
        <end position="230"/>
    </location>
</feature>
<sequence>MKESSRRLRTHAPANWTRAVDSSSVIRHVQFGRREKREGEKSAALLKSWSVTPIPRHLIQGAHCSARPEDASLDHKAQHELVSARDKPRPAPDLLPQSSLFARTTGALTANFWADLYDADYVFFVVGNRIGIASAHAVDASELAQDDRSRAEATLALAVVLIVVISLITPMANILSNFLFKRRDSQFNSMLCRFIITCIEWLLCYATSNQLSWAVSWLFDIVALIFYIRLGRTESRRATLEQEDDVEKRNNSFNAHDTSNNNNNYYAAYNDKLQSFSATAPVKHYAAPALVAQQYAQPHTQQHTPVVPSAAACRADAHHSHVGAGLCAAVLRLKDEPLPQSRRLRQLQAQCVPGAGPIVLLVEQHAPIGCSRLLDG</sequence>
<keyword evidence="1" id="KW-1133">Transmembrane helix</keyword>
<dbReference type="GeneID" id="25265563"/>
<dbReference type="HOGENOM" id="CLU_736050_0_0_1"/>
<name>A0A066WL31_TILAU</name>
<evidence type="ECO:0000313" key="2">
    <source>
        <dbReference type="EMBL" id="KDN53283.1"/>
    </source>
</evidence>
<evidence type="ECO:0000256" key="1">
    <source>
        <dbReference type="SAM" id="Phobius"/>
    </source>
</evidence>
<dbReference type="InParanoid" id="A0A066WL31"/>
<protein>
    <submittedName>
        <fullName evidence="2">Uncharacterized protein</fullName>
    </submittedName>
</protein>
<keyword evidence="3" id="KW-1185">Reference proteome</keyword>
<proteinExistence type="predicted"/>
<dbReference type="EMBL" id="JMSN01000003">
    <property type="protein sequence ID" value="KDN53283.1"/>
    <property type="molecule type" value="Genomic_DNA"/>
</dbReference>
<evidence type="ECO:0000313" key="3">
    <source>
        <dbReference type="Proteomes" id="UP000027361"/>
    </source>
</evidence>
<accession>A0A066WL31</accession>
<reference evidence="2 3" key="1">
    <citation type="submission" date="2014-05" db="EMBL/GenBank/DDBJ databases">
        <title>Draft genome sequence of a rare smut relative, Tilletiaria anomala UBC 951.</title>
        <authorList>
            <consortium name="DOE Joint Genome Institute"/>
            <person name="Toome M."/>
            <person name="Kuo A."/>
            <person name="Henrissat B."/>
            <person name="Lipzen A."/>
            <person name="Tritt A."/>
            <person name="Yoshinaga Y."/>
            <person name="Zane M."/>
            <person name="Barry K."/>
            <person name="Grigoriev I.V."/>
            <person name="Spatafora J.W."/>
            <person name="Aimea M.C."/>
        </authorList>
    </citation>
    <scope>NUCLEOTIDE SEQUENCE [LARGE SCALE GENOMIC DNA]</scope>
    <source>
        <strain evidence="2 3">UBC 951</strain>
    </source>
</reference>
<gene>
    <name evidence="2" type="ORF">K437DRAFT_260758</name>
</gene>
<comment type="caution">
    <text evidence="2">The sequence shown here is derived from an EMBL/GenBank/DDBJ whole genome shotgun (WGS) entry which is preliminary data.</text>
</comment>
<dbReference type="RefSeq" id="XP_013246122.1">
    <property type="nucleotide sequence ID" value="XM_013390668.1"/>
</dbReference>
<organism evidence="2 3">
    <name type="scientific">Tilletiaria anomala (strain ATCC 24038 / CBS 436.72 / UBC 951)</name>
    <dbReference type="NCBI Taxonomy" id="1037660"/>
    <lineage>
        <taxon>Eukaryota</taxon>
        <taxon>Fungi</taxon>
        <taxon>Dikarya</taxon>
        <taxon>Basidiomycota</taxon>
        <taxon>Ustilaginomycotina</taxon>
        <taxon>Exobasidiomycetes</taxon>
        <taxon>Georgefischeriales</taxon>
        <taxon>Tilletiariaceae</taxon>
        <taxon>Tilletiaria</taxon>
    </lineage>
</organism>
<dbReference type="AlphaFoldDB" id="A0A066WL31"/>
<keyword evidence="1" id="KW-0472">Membrane</keyword>